<evidence type="ECO:0000256" key="7">
    <source>
        <dbReference type="PIRNR" id="PIRNR001488"/>
    </source>
</evidence>
<dbReference type="InterPro" id="IPR017937">
    <property type="entry name" value="Thioredoxin_CS"/>
</dbReference>
<evidence type="ECO:0000259" key="9">
    <source>
        <dbReference type="PROSITE" id="PS51352"/>
    </source>
</evidence>
<dbReference type="PROSITE" id="PS51352">
    <property type="entry name" value="THIOREDOXIN_2"/>
    <property type="match status" value="1"/>
</dbReference>
<dbReference type="PROSITE" id="PS00194">
    <property type="entry name" value="THIOREDOXIN_1"/>
    <property type="match status" value="1"/>
</dbReference>
<evidence type="ECO:0000256" key="3">
    <source>
        <dbReference type="ARBA" id="ARBA00022729"/>
    </source>
</evidence>
<dbReference type="Pfam" id="PF01323">
    <property type="entry name" value="DSBA"/>
    <property type="match status" value="1"/>
</dbReference>
<evidence type="ECO:0000313" key="10">
    <source>
        <dbReference type="EMBL" id="NKE66991.1"/>
    </source>
</evidence>
<keyword evidence="11" id="KW-1185">Reference proteome</keyword>
<protein>
    <recommendedName>
        <fullName evidence="7">Thiol:disulfide interchange protein</fullName>
    </recommendedName>
</protein>
<gene>
    <name evidence="10" type="ORF">RAMLITH_14260</name>
</gene>
<evidence type="ECO:0000256" key="4">
    <source>
        <dbReference type="ARBA" id="ARBA00022764"/>
    </source>
</evidence>
<evidence type="ECO:0000256" key="8">
    <source>
        <dbReference type="PIRSR" id="PIRSR001488-1"/>
    </source>
</evidence>
<dbReference type="Gene3D" id="3.40.30.10">
    <property type="entry name" value="Glutaredoxin"/>
    <property type="match status" value="1"/>
</dbReference>
<name>A0A7X6DGZ2_9BURK</name>
<dbReference type="AlphaFoldDB" id="A0A7X6DGZ2"/>
<dbReference type="Proteomes" id="UP000521868">
    <property type="component" value="Unassembled WGS sequence"/>
</dbReference>
<dbReference type="InterPro" id="IPR050824">
    <property type="entry name" value="Thiol_disulfide_DsbA"/>
</dbReference>
<evidence type="ECO:0000256" key="5">
    <source>
        <dbReference type="ARBA" id="ARBA00023157"/>
    </source>
</evidence>
<feature type="disulfide bond" description="Redox-active" evidence="8">
    <location>
        <begin position="64"/>
        <end position="67"/>
    </location>
</feature>
<dbReference type="GO" id="GO:0015036">
    <property type="term" value="F:disulfide oxidoreductase activity"/>
    <property type="evidence" value="ECO:0007669"/>
    <property type="project" value="UniProtKB-ARBA"/>
</dbReference>
<dbReference type="RefSeq" id="WP_168108094.1">
    <property type="nucleotide sequence ID" value="NZ_VTOX01000004.1"/>
</dbReference>
<accession>A0A7X6DGZ2</accession>
<comment type="similarity">
    <text evidence="2">Belongs to the thioredoxin family. DsbA subfamily.</text>
</comment>
<evidence type="ECO:0000256" key="6">
    <source>
        <dbReference type="ARBA" id="ARBA00023284"/>
    </source>
</evidence>
<dbReference type="GO" id="GO:0042597">
    <property type="term" value="C:periplasmic space"/>
    <property type="evidence" value="ECO:0007669"/>
    <property type="project" value="UniProtKB-SubCell"/>
</dbReference>
<sequence>MNRRDFSAAVGGVLASAAAGVPVAALAQAKQPQEGIDYITLDKRVPVDASQGKVEVLEFFWYGCPHCNAFEPRFEPWVKRQAADVVVKRVPVAFRDDFVPHQRLYYTLEALGKVDQLHPKVYHAVHMEHQAVNREDLILAWAGKQGLDAAQFKELYNSFSVASKVRRATQLQNAYKVQGVPSIGVAGRWYTDGTLAGSMDRLLQVTDWLVADARKTR</sequence>
<keyword evidence="6" id="KW-0676">Redox-active center</keyword>
<dbReference type="InterPro" id="IPR001853">
    <property type="entry name" value="DSBA-like_thioredoxin_dom"/>
</dbReference>
<feature type="domain" description="Thioredoxin" evidence="9">
    <location>
        <begin position="17"/>
        <end position="173"/>
    </location>
</feature>
<proteinExistence type="inferred from homology"/>
<keyword evidence="5 7" id="KW-1015">Disulfide bond</keyword>
<dbReference type="CDD" id="cd03019">
    <property type="entry name" value="DsbA_DsbA"/>
    <property type="match status" value="1"/>
</dbReference>
<evidence type="ECO:0000256" key="1">
    <source>
        <dbReference type="ARBA" id="ARBA00004418"/>
    </source>
</evidence>
<dbReference type="PANTHER" id="PTHR35891:SF3">
    <property type="entry name" value="THIOL:DISULFIDE INTERCHANGE PROTEIN DSBL"/>
    <property type="match status" value="1"/>
</dbReference>
<dbReference type="EMBL" id="VTOX01000004">
    <property type="protein sequence ID" value="NKE66991.1"/>
    <property type="molecule type" value="Genomic_DNA"/>
</dbReference>
<comment type="subcellular location">
    <subcellularLocation>
        <location evidence="1 7">Periplasm</location>
    </subcellularLocation>
</comment>
<organism evidence="10 11">
    <name type="scientific">Ramlibacter lithotrophicus</name>
    <dbReference type="NCBI Taxonomy" id="2606681"/>
    <lineage>
        <taxon>Bacteria</taxon>
        <taxon>Pseudomonadati</taxon>
        <taxon>Pseudomonadota</taxon>
        <taxon>Betaproteobacteria</taxon>
        <taxon>Burkholderiales</taxon>
        <taxon>Comamonadaceae</taxon>
        <taxon>Ramlibacter</taxon>
    </lineage>
</organism>
<dbReference type="InterPro" id="IPR013766">
    <property type="entry name" value="Thioredoxin_domain"/>
</dbReference>
<evidence type="ECO:0000256" key="2">
    <source>
        <dbReference type="ARBA" id="ARBA00005791"/>
    </source>
</evidence>
<dbReference type="InterPro" id="IPR036249">
    <property type="entry name" value="Thioredoxin-like_sf"/>
</dbReference>
<keyword evidence="4 7" id="KW-0574">Periplasm</keyword>
<dbReference type="PANTHER" id="PTHR35891">
    <property type="entry name" value="THIOL:DISULFIDE INTERCHANGE PROTEIN DSBA"/>
    <property type="match status" value="1"/>
</dbReference>
<keyword evidence="3" id="KW-0732">Signal</keyword>
<dbReference type="SUPFAM" id="SSF52833">
    <property type="entry name" value="Thioredoxin-like"/>
    <property type="match status" value="1"/>
</dbReference>
<comment type="caution">
    <text evidence="10">The sequence shown here is derived from an EMBL/GenBank/DDBJ whole genome shotgun (WGS) entry which is preliminary data.</text>
</comment>
<reference evidence="10 11" key="1">
    <citation type="journal article" date="2020" name="Nature">
        <title>Bacterial chemolithoautotrophy via manganese oxidation.</title>
        <authorList>
            <person name="Yu H."/>
            <person name="Leadbetter J.R."/>
        </authorList>
    </citation>
    <scope>NUCLEOTIDE SEQUENCE [LARGE SCALE GENOMIC DNA]</scope>
    <source>
        <strain evidence="10 11">RBP-1</strain>
    </source>
</reference>
<dbReference type="PIRSF" id="PIRSF001488">
    <property type="entry name" value="Tdi_protein"/>
    <property type="match status" value="1"/>
</dbReference>
<evidence type="ECO:0000313" key="11">
    <source>
        <dbReference type="Proteomes" id="UP000521868"/>
    </source>
</evidence>
<dbReference type="InterPro" id="IPR023205">
    <property type="entry name" value="DsbA/DsbL"/>
</dbReference>